<reference evidence="1" key="1">
    <citation type="submission" date="2022-02" db="EMBL/GenBank/DDBJ databases">
        <title>Towards deciphering the DNA virus diversity associated with rodent species in the families Cricetidae and Heteromyidae.</title>
        <authorList>
            <person name="Lund M."/>
            <person name="Larsen B.B."/>
            <person name="Gryseels S."/>
            <person name="Kraberger S."/>
            <person name="Rowsey D.M."/>
            <person name="Steger L."/>
            <person name="Yule K.M."/>
            <person name="Upham N.S."/>
            <person name="Worobey M."/>
            <person name="Van Doorslaer K."/>
            <person name="Varsani A."/>
        </authorList>
    </citation>
    <scope>NUCLEOTIDE SEQUENCE</scope>
    <source>
        <strain evidence="1">NeonRodF8_58</strain>
    </source>
</reference>
<accession>A0A976N1Y3</accession>
<dbReference type="EMBL" id="OM869626">
    <property type="protein sequence ID" value="UPW41552.1"/>
    <property type="molecule type" value="Genomic_DNA"/>
</dbReference>
<protein>
    <submittedName>
        <fullName evidence="1">DNA pilot protein</fullName>
    </submittedName>
</protein>
<name>A0A976N1Y3_9VIRU</name>
<organism evidence="1">
    <name type="scientific">Peromfec virus RodF8_58</name>
    <dbReference type="NCBI Taxonomy" id="2929385"/>
    <lineage>
        <taxon>Viruses</taxon>
        <taxon>Monodnaviria</taxon>
        <taxon>Sangervirae</taxon>
        <taxon>Phixviricota</taxon>
        <taxon>Malgrandaviricetes</taxon>
        <taxon>Petitvirales</taxon>
        <taxon>Microviridae</taxon>
    </lineage>
</organism>
<evidence type="ECO:0000313" key="1">
    <source>
        <dbReference type="EMBL" id="UPW41552.1"/>
    </source>
</evidence>
<sequence>MVSQSENIFGDFQKTCYLCHMGFDFTFGLGNVIGSALGFASQERTNKANMKLAQYQYEKNLEMWNRENEYNTPAAQRQRMVEAGLNPNLMYGSGTVANTAASAPQYDAPKLSAYTDFGDMGVSTGLQAIMTRANKENVEANTEKTLQEKSNLATTQKLTQVETGLRQLQVTQQMLHNAKTEFEVKNMQELYDLQKREIEARIGKDAAAALVGEAQAGYVGAQTETENQSRPHKITNLKKQGVVLDTEAQKNRTQSEANKASAEASRASAVASRAAARSYEASAQKTIEEAKFLTYRQQVQLDAYVNKMIYESAIKGEHLTQEQIKTRLDQYLEASGADPRSTGYAGWIDKFSYKCDQWLNELIDLFK</sequence>
<proteinExistence type="predicted"/>